<dbReference type="EMBL" id="JANJQO010001759">
    <property type="protein sequence ID" value="KAJ2969374.1"/>
    <property type="molecule type" value="Genomic_DNA"/>
</dbReference>
<proteinExistence type="predicted"/>
<organism evidence="1 2">
    <name type="scientific">Zarea fungicola</name>
    <dbReference type="NCBI Taxonomy" id="93591"/>
    <lineage>
        <taxon>Eukaryota</taxon>
        <taxon>Fungi</taxon>
        <taxon>Dikarya</taxon>
        <taxon>Ascomycota</taxon>
        <taxon>Pezizomycotina</taxon>
        <taxon>Sordariomycetes</taxon>
        <taxon>Hypocreomycetidae</taxon>
        <taxon>Hypocreales</taxon>
        <taxon>Cordycipitaceae</taxon>
        <taxon>Zarea</taxon>
    </lineage>
</organism>
<reference evidence="1" key="1">
    <citation type="submission" date="2022-08" db="EMBL/GenBank/DDBJ databases">
        <title>Genome Sequence of Lecanicillium fungicola.</title>
        <authorList>
            <person name="Buettner E."/>
        </authorList>
    </citation>
    <scope>NUCLEOTIDE SEQUENCE</scope>
    <source>
        <strain evidence="1">Babe33</strain>
    </source>
</reference>
<name>A0ACC1MRD8_9HYPO</name>
<keyword evidence="2" id="KW-1185">Reference proteome</keyword>
<comment type="caution">
    <text evidence="1">The sequence shown here is derived from an EMBL/GenBank/DDBJ whole genome shotgun (WGS) entry which is preliminary data.</text>
</comment>
<accession>A0ACC1MRD8</accession>
<dbReference type="Proteomes" id="UP001143910">
    <property type="component" value="Unassembled WGS sequence"/>
</dbReference>
<evidence type="ECO:0000313" key="2">
    <source>
        <dbReference type="Proteomes" id="UP001143910"/>
    </source>
</evidence>
<protein>
    <submittedName>
        <fullName evidence="1">Uncharacterized protein</fullName>
    </submittedName>
</protein>
<evidence type="ECO:0000313" key="1">
    <source>
        <dbReference type="EMBL" id="KAJ2969374.1"/>
    </source>
</evidence>
<sequence>MVVANDPRSAFETDEGKFGVMILACVVAMVMASLVKRLAYEVFVKMHEVSAALLAYLLLRQVLADSGFNRVPLYVYGAVAGFLNVYFICRCCYYNCAWRHWPYLQYSEIAYSVVEDNMWLHMELRVPRQVQVRPGQYISVWIPGAQLLSSHPYAATTMGAQRQAVVHLFIQVENGMTKKLMEPIPPSMVELAKHRAKLQAKDPERYPPRFAIVDLKTGPSRFALFSGPHGRIMDHTRADTVILVASGGGYWALHGYMKEMLSAGPSSTRTRRIVLVYKGSPSLLIQNAVNESLKKDGFARDESMKNRLRVILYDSSAETAEDDGELQHGDERLDSSMAVEGHLVDRQHGRAAHNEKQAYTSNSIDLNKHRVEDKGRFLDGKQVKLEGRITHLPIAPIFKDLVEDPGLFLSDIKSTTNKSYLQTEAPDDTNTLIIVSAENHVADQLKQAVATSRKDLHLHTLDYIPKKTSGCGSVGISRRWLSP</sequence>
<gene>
    <name evidence="1" type="ORF">NQ176_g8696</name>
</gene>